<name>A0A1G2MTG4_9BACT</name>
<sequence>MADKNLLFSFLLFCILPKDMYTSKKSRTWVSGQCNTESHLECPFHSPEYRKRHPTARCNCTCHKARKKPETKPTPPPIENSAVGRRRRYGFHQQVMAGRLFTK</sequence>
<organism evidence="2 3">
    <name type="scientific">Candidatus Taylorbacteria bacterium RIFCSPHIGHO2_02_FULL_45_35</name>
    <dbReference type="NCBI Taxonomy" id="1802311"/>
    <lineage>
        <taxon>Bacteria</taxon>
        <taxon>Candidatus Tayloriibacteriota</taxon>
    </lineage>
</organism>
<reference evidence="2 3" key="1">
    <citation type="journal article" date="2016" name="Nat. Commun.">
        <title>Thousands of microbial genomes shed light on interconnected biogeochemical processes in an aquifer system.</title>
        <authorList>
            <person name="Anantharaman K."/>
            <person name="Brown C.T."/>
            <person name="Hug L.A."/>
            <person name="Sharon I."/>
            <person name="Castelle C.J."/>
            <person name="Probst A.J."/>
            <person name="Thomas B.C."/>
            <person name="Singh A."/>
            <person name="Wilkins M.J."/>
            <person name="Karaoz U."/>
            <person name="Brodie E.L."/>
            <person name="Williams K.H."/>
            <person name="Hubbard S.S."/>
            <person name="Banfield J.F."/>
        </authorList>
    </citation>
    <scope>NUCLEOTIDE SEQUENCE [LARGE SCALE GENOMIC DNA]</scope>
</reference>
<evidence type="ECO:0000256" key="1">
    <source>
        <dbReference type="SAM" id="MobiDB-lite"/>
    </source>
</evidence>
<feature type="region of interest" description="Disordered" evidence="1">
    <location>
        <begin position="66"/>
        <end position="86"/>
    </location>
</feature>
<protein>
    <submittedName>
        <fullName evidence="2">Uncharacterized protein</fullName>
    </submittedName>
</protein>
<evidence type="ECO:0000313" key="3">
    <source>
        <dbReference type="Proteomes" id="UP000177943"/>
    </source>
</evidence>
<gene>
    <name evidence="2" type="ORF">A3D56_03390</name>
</gene>
<dbReference type="Proteomes" id="UP000177943">
    <property type="component" value="Unassembled WGS sequence"/>
</dbReference>
<comment type="caution">
    <text evidence="2">The sequence shown here is derived from an EMBL/GenBank/DDBJ whole genome shotgun (WGS) entry which is preliminary data.</text>
</comment>
<dbReference type="EMBL" id="MHRP01000021">
    <property type="protein sequence ID" value="OHA27136.1"/>
    <property type="molecule type" value="Genomic_DNA"/>
</dbReference>
<accession>A0A1G2MTG4</accession>
<dbReference type="AlphaFoldDB" id="A0A1G2MTG4"/>
<proteinExistence type="predicted"/>
<evidence type="ECO:0000313" key="2">
    <source>
        <dbReference type="EMBL" id="OHA27136.1"/>
    </source>
</evidence>